<evidence type="ECO:0000256" key="4">
    <source>
        <dbReference type="ARBA" id="ARBA00022679"/>
    </source>
</evidence>
<keyword evidence="12" id="KW-1133">Transmembrane helix</keyword>
<feature type="domain" description="HTH araC/xylS-type" evidence="13">
    <location>
        <begin position="820"/>
        <end position="919"/>
    </location>
</feature>
<feature type="region of interest" description="Disordered" evidence="11">
    <location>
        <begin position="785"/>
        <end position="805"/>
    </location>
</feature>
<dbReference type="SMART" id="SM00387">
    <property type="entry name" value="HATPase_c"/>
    <property type="match status" value="1"/>
</dbReference>
<dbReference type="PROSITE" id="PS50109">
    <property type="entry name" value="HIS_KIN"/>
    <property type="match status" value="1"/>
</dbReference>
<evidence type="ECO:0000313" key="16">
    <source>
        <dbReference type="EMBL" id="CAA6825966.1"/>
    </source>
</evidence>
<dbReference type="GO" id="GO:0000155">
    <property type="term" value="F:phosphorelay sensor kinase activity"/>
    <property type="evidence" value="ECO:0007669"/>
    <property type="project" value="InterPro"/>
</dbReference>
<keyword evidence="7" id="KW-0238">DNA-binding</keyword>
<dbReference type="PRINTS" id="PR00344">
    <property type="entry name" value="BCTRLSENSOR"/>
</dbReference>
<keyword evidence="5" id="KW-0418">Kinase</keyword>
<dbReference type="InterPro" id="IPR036097">
    <property type="entry name" value="HisK_dim/P_sf"/>
</dbReference>
<evidence type="ECO:0000256" key="12">
    <source>
        <dbReference type="SAM" id="Phobius"/>
    </source>
</evidence>
<evidence type="ECO:0000259" key="15">
    <source>
        <dbReference type="PROSITE" id="PS50110"/>
    </source>
</evidence>
<dbReference type="Pfam" id="PF02518">
    <property type="entry name" value="HATPase_c"/>
    <property type="match status" value="1"/>
</dbReference>
<keyword evidence="12" id="KW-0472">Membrane</keyword>
<dbReference type="InterPro" id="IPR004358">
    <property type="entry name" value="Sig_transdc_His_kin-like_C"/>
</dbReference>
<evidence type="ECO:0000256" key="1">
    <source>
        <dbReference type="ARBA" id="ARBA00000085"/>
    </source>
</evidence>
<protein>
    <recommendedName>
        <fullName evidence="2">histidine kinase</fullName>
        <ecNumber evidence="2">2.7.13.3</ecNumber>
    </recommendedName>
</protein>
<evidence type="ECO:0000259" key="13">
    <source>
        <dbReference type="PROSITE" id="PS01124"/>
    </source>
</evidence>
<evidence type="ECO:0000256" key="3">
    <source>
        <dbReference type="ARBA" id="ARBA00022553"/>
    </source>
</evidence>
<dbReference type="EC" id="2.7.13.3" evidence="2"/>
<dbReference type="InterPro" id="IPR029016">
    <property type="entry name" value="GAF-like_dom_sf"/>
</dbReference>
<feature type="transmembrane region" description="Helical" evidence="12">
    <location>
        <begin position="96"/>
        <end position="112"/>
    </location>
</feature>
<dbReference type="SUPFAM" id="SSF55874">
    <property type="entry name" value="ATPase domain of HSP90 chaperone/DNA topoisomerase II/histidine kinase"/>
    <property type="match status" value="1"/>
</dbReference>
<dbReference type="InterPro" id="IPR018060">
    <property type="entry name" value="HTH_AraC"/>
</dbReference>
<dbReference type="Gene3D" id="3.30.565.10">
    <property type="entry name" value="Histidine kinase-like ATPase, C-terminal domain"/>
    <property type="match status" value="1"/>
</dbReference>
<dbReference type="Gene3D" id="1.10.10.60">
    <property type="entry name" value="Homeodomain-like"/>
    <property type="match status" value="1"/>
</dbReference>
<dbReference type="SUPFAM" id="SSF52172">
    <property type="entry name" value="CheY-like"/>
    <property type="match status" value="1"/>
</dbReference>
<dbReference type="AlphaFoldDB" id="A0A6S6UDY3"/>
<keyword evidence="8" id="KW-0804">Transcription</keyword>
<comment type="catalytic activity">
    <reaction evidence="1">
        <text>ATP + protein L-histidine = ADP + protein N-phospho-L-histidine.</text>
        <dbReference type="EC" id="2.7.13.3"/>
    </reaction>
</comment>
<dbReference type="Pfam" id="PF00072">
    <property type="entry name" value="Response_reg"/>
    <property type="match status" value="1"/>
</dbReference>
<dbReference type="PROSITE" id="PS50110">
    <property type="entry name" value="RESPONSE_REGULATORY"/>
    <property type="match status" value="1"/>
</dbReference>
<dbReference type="PANTHER" id="PTHR43547:SF2">
    <property type="entry name" value="HYBRID SIGNAL TRANSDUCTION HISTIDINE KINASE C"/>
    <property type="match status" value="1"/>
</dbReference>
<dbReference type="Pfam" id="PF00512">
    <property type="entry name" value="HisKA"/>
    <property type="match status" value="1"/>
</dbReference>
<evidence type="ECO:0000256" key="2">
    <source>
        <dbReference type="ARBA" id="ARBA00012438"/>
    </source>
</evidence>
<feature type="domain" description="Response regulatory" evidence="15">
    <location>
        <begin position="655"/>
        <end position="772"/>
    </location>
</feature>
<dbReference type="InterPro" id="IPR036890">
    <property type="entry name" value="HATPase_C_sf"/>
</dbReference>
<keyword evidence="10" id="KW-0175">Coiled coil</keyword>
<sequence>MSQETHPVLYKEPDRKFLQSICLYGFCIIFIRLMVNLYFSTSWLPIIADSIMGVTAIGLYFLLKKPLNLASLFWPVVIVTQISSMCFWFGMGGLTGPTIAFNLALLVTYVVIDQNNRYWQTGTVVGLFTIASIVIEQLNPTWVVSYSSVLYQRIDTGLVFVSMVVLVTLVIRFMKKRYEEEQGLSNKKAKELALAKESAEENRDLLETIKELQSNFLLEEQVEYSFDTLLKQLLELTGSQYGFIAELIYDEETPVLDALTVMDAKGTLEHGNLLEDANWQEKGVSTLEPLLETILKQETYVLSDKIPQNYLDLKHSLGFPITHNNKIVGMLGLSNVAGYKDLLAETLAPFLSTYGTIIQNIRLKRMHKRHETELEEAKETAEQAVLAKNHLFTNISHEFRTPLSLIVGPVSAILKQPQGNLDEAETRESLDMVLRNGKKVLNYIDDIMDLAKLNSDKLEVRTQTNRLHSFITGIYNTFKVQKNYRKINYQLEYNVDYNLVLDFDSYKMEKIITNLLSNAFKYTADSGAITMSVIDTGTGIEVKVQDTGIGIKAEDLPHVFERFYQTKEAKKAAVSGSGVGLALAQELASLQGFEIYVRSVINEGTTFSFLMPKIESLVSMPKPIEPILPSIIEETEVLELAENAAQPTEKSQKPSILIVEDNNDMAAFIKMVLGTNYDISLAENGLVALNILKKDSSRFDLIITDLMMPEMDGYELLEHIKAAEWGTNLPVIVLTAKSGEASKLKTLAIGVDEYLTKPFSVEELNIHVKRLIENALVRKDWQKRERLEEDTDSSSPTTAAPAPVEAKESVLSIAAQEKIEEARAVVLKNIDETEFTVDDLARAVAVSKRQLYRFMQANVGLTPLKFINEIRLQEARTLLEEGTCSTVKEVSYSIGFMSARHFSKNYATRFGKKPSEYFK</sequence>
<feature type="transmembrane region" description="Helical" evidence="12">
    <location>
        <begin position="21"/>
        <end position="39"/>
    </location>
</feature>
<dbReference type="PROSITE" id="PS01124">
    <property type="entry name" value="HTH_ARAC_FAMILY_2"/>
    <property type="match status" value="1"/>
</dbReference>
<feature type="coiled-coil region" evidence="10">
    <location>
        <begin position="360"/>
        <end position="387"/>
    </location>
</feature>
<evidence type="ECO:0000256" key="8">
    <source>
        <dbReference type="ARBA" id="ARBA00023163"/>
    </source>
</evidence>
<dbReference type="SMART" id="SM00388">
    <property type="entry name" value="HisKA"/>
    <property type="match status" value="1"/>
</dbReference>
<evidence type="ECO:0000256" key="6">
    <source>
        <dbReference type="ARBA" id="ARBA00023015"/>
    </source>
</evidence>
<dbReference type="InterPro" id="IPR003661">
    <property type="entry name" value="HisK_dim/P_dom"/>
</dbReference>
<dbReference type="CDD" id="cd00082">
    <property type="entry name" value="HisKA"/>
    <property type="match status" value="1"/>
</dbReference>
<evidence type="ECO:0000256" key="11">
    <source>
        <dbReference type="SAM" id="MobiDB-lite"/>
    </source>
</evidence>
<feature type="transmembrane region" description="Helical" evidence="12">
    <location>
        <begin position="70"/>
        <end position="90"/>
    </location>
</feature>
<dbReference type="Gene3D" id="3.30.450.40">
    <property type="match status" value="1"/>
</dbReference>
<proteinExistence type="predicted"/>
<dbReference type="Gene3D" id="1.10.287.130">
    <property type="match status" value="1"/>
</dbReference>
<dbReference type="InterPro" id="IPR001789">
    <property type="entry name" value="Sig_transdc_resp-reg_receiver"/>
</dbReference>
<feature type="transmembrane region" description="Helical" evidence="12">
    <location>
        <begin position="45"/>
        <end position="63"/>
    </location>
</feature>
<dbReference type="GO" id="GO:0043565">
    <property type="term" value="F:sequence-specific DNA binding"/>
    <property type="evidence" value="ECO:0007669"/>
    <property type="project" value="InterPro"/>
</dbReference>
<keyword evidence="12" id="KW-0812">Transmembrane</keyword>
<evidence type="ECO:0000256" key="9">
    <source>
        <dbReference type="PROSITE-ProRule" id="PRU00169"/>
    </source>
</evidence>
<keyword evidence="4" id="KW-0808">Transferase</keyword>
<feature type="transmembrane region" description="Helical" evidence="12">
    <location>
        <begin position="156"/>
        <end position="174"/>
    </location>
</feature>
<name>A0A6S6UDY3_9BACT</name>
<dbReference type="EMBL" id="CACVAQ010000372">
    <property type="protein sequence ID" value="CAA6825966.1"/>
    <property type="molecule type" value="Genomic_DNA"/>
</dbReference>
<dbReference type="InterPro" id="IPR018062">
    <property type="entry name" value="HTH_AraC-typ_CS"/>
</dbReference>
<dbReference type="PROSITE" id="PS00041">
    <property type="entry name" value="HTH_ARAC_FAMILY_1"/>
    <property type="match status" value="1"/>
</dbReference>
<dbReference type="SMART" id="SM00448">
    <property type="entry name" value="REC"/>
    <property type="match status" value="1"/>
</dbReference>
<reference evidence="16" key="1">
    <citation type="submission" date="2020-01" db="EMBL/GenBank/DDBJ databases">
        <authorList>
            <person name="Meier V. D."/>
            <person name="Meier V D."/>
        </authorList>
    </citation>
    <scope>NUCLEOTIDE SEQUENCE</scope>
    <source>
        <strain evidence="16">HLG_WM_MAG_10</strain>
    </source>
</reference>
<dbReference type="PANTHER" id="PTHR43547">
    <property type="entry name" value="TWO-COMPONENT HISTIDINE KINASE"/>
    <property type="match status" value="1"/>
</dbReference>
<evidence type="ECO:0000256" key="10">
    <source>
        <dbReference type="SAM" id="Coils"/>
    </source>
</evidence>
<organism evidence="16">
    <name type="scientific">uncultured Aureispira sp</name>
    <dbReference type="NCBI Taxonomy" id="1331704"/>
    <lineage>
        <taxon>Bacteria</taxon>
        <taxon>Pseudomonadati</taxon>
        <taxon>Bacteroidota</taxon>
        <taxon>Saprospiria</taxon>
        <taxon>Saprospirales</taxon>
        <taxon>Saprospiraceae</taxon>
        <taxon>Aureispira</taxon>
        <taxon>environmental samples</taxon>
    </lineage>
</organism>
<feature type="modified residue" description="4-aspartylphosphate" evidence="9">
    <location>
        <position position="705"/>
    </location>
</feature>
<dbReference type="CDD" id="cd17574">
    <property type="entry name" value="REC_OmpR"/>
    <property type="match status" value="1"/>
</dbReference>
<evidence type="ECO:0000256" key="5">
    <source>
        <dbReference type="ARBA" id="ARBA00022777"/>
    </source>
</evidence>
<dbReference type="InterPro" id="IPR003594">
    <property type="entry name" value="HATPase_dom"/>
</dbReference>
<accession>A0A6S6UDY3</accession>
<dbReference type="SUPFAM" id="SSF47384">
    <property type="entry name" value="Homodimeric domain of signal transducing histidine kinase"/>
    <property type="match status" value="1"/>
</dbReference>
<dbReference type="Gene3D" id="3.40.50.2300">
    <property type="match status" value="1"/>
</dbReference>
<dbReference type="SUPFAM" id="SSF46689">
    <property type="entry name" value="Homeodomain-like"/>
    <property type="match status" value="1"/>
</dbReference>
<dbReference type="InterPro" id="IPR011006">
    <property type="entry name" value="CheY-like_superfamily"/>
</dbReference>
<evidence type="ECO:0000256" key="7">
    <source>
        <dbReference type="ARBA" id="ARBA00023125"/>
    </source>
</evidence>
<keyword evidence="6" id="KW-0805">Transcription regulation</keyword>
<dbReference type="Pfam" id="PF12833">
    <property type="entry name" value="HTH_18"/>
    <property type="match status" value="1"/>
</dbReference>
<dbReference type="InterPro" id="IPR005467">
    <property type="entry name" value="His_kinase_dom"/>
</dbReference>
<dbReference type="SMART" id="SM00342">
    <property type="entry name" value="HTH_ARAC"/>
    <property type="match status" value="1"/>
</dbReference>
<dbReference type="FunFam" id="3.30.565.10:FF:000006">
    <property type="entry name" value="Sensor histidine kinase WalK"/>
    <property type="match status" value="1"/>
</dbReference>
<feature type="domain" description="Histidine kinase" evidence="14">
    <location>
        <begin position="394"/>
        <end position="615"/>
    </location>
</feature>
<evidence type="ECO:0000259" key="14">
    <source>
        <dbReference type="PROSITE" id="PS50109"/>
    </source>
</evidence>
<dbReference type="GO" id="GO:0003700">
    <property type="term" value="F:DNA-binding transcription factor activity"/>
    <property type="evidence" value="ECO:0007669"/>
    <property type="project" value="InterPro"/>
</dbReference>
<dbReference type="InterPro" id="IPR009057">
    <property type="entry name" value="Homeodomain-like_sf"/>
</dbReference>
<gene>
    <name evidence="16" type="ORF">HELGO_WM20409</name>
</gene>
<keyword evidence="3 9" id="KW-0597">Phosphoprotein</keyword>